<evidence type="ECO:0000256" key="1">
    <source>
        <dbReference type="ARBA" id="ARBA00022801"/>
    </source>
</evidence>
<gene>
    <name evidence="4" type="ORF">HK103_000976</name>
</gene>
<dbReference type="InterPro" id="IPR000387">
    <property type="entry name" value="Tyr_Pase_dom"/>
</dbReference>
<sequence length="898" mass="101842">MSKISIKNCKITVYRGALALVGGELENTFGHGAHVTISTPSEKFLHKRFNREIELDVYDLGIGQSSTSEFHVVACPQIQLERSRIGLKWINLHITIIGGVNDNHNADKGPKSISYKEYSTDECLVILECLKQHHLVLNGIFNDELLRFSFDLVDGVLRNTNSMHLYSFKANMLFKAKRYEESVLIAREILDTNGGNTQLFALLGDSYYKQGQNYCALEMYWKALVNLKQDEEKASQYIVRQLHKLWKKSVVLLELITAPATKFTNTEKLVYQTKRYDIFAPMDEIEEHFLQQSRERIIVDGYRMPRFFSWIIPLVLAGMSTPKTKMDIIHLENVGIRRIITLTEEEPLPSEWFTDSRIKNEFWPVANYYPPAIVHVDTFIRLLVQTIYSDDRGSVLVHCGGGKGRAGSLLACYLVLFGLSVPPEPCIKCKFKPAIRCIDAACAYGQYPKMNATEAIELIRNLRPGSIETTKQEEFIALFTSTCWARIGSQKCIYNILEESENREGKITCSGPPNPRTSFIILQGLPASGKSWFSSILQLNNWIVVSQDESGSKETCEARLSTLAKRIGHDVKIVVDRCNPTKEDILHWKSIAGNPPTVLVSFKASADVCIERAQNRLNHPTVAPGMAKSVVGSFAKRMQEITVETVPTIYSVTTFSDSKELLKHFGIKVVEKQDFYKYPRTRHLINLGAATRDDLVLAESDTKPFFDPLPGTIVTVEEKIDGANLGLRLDRDGEIVAQNRNHTLTDAAHDQFKLLPSWINKNRRDLMSILANDRIIYGEWMYALHSCSYNKLPDYFIVFDMYDIATNSFLSRAEFDFLLSKTSLTPCPRIQVEFPITRSMIDHLVSQKSAFSDSTIREGLVFRIDKDVLVDKAKIVRTDFIAGNDHWSRGPIKANTLQ</sequence>
<evidence type="ECO:0000259" key="2">
    <source>
        <dbReference type="PROSITE" id="PS50055"/>
    </source>
</evidence>
<dbReference type="EMBL" id="JADGKB010000012">
    <property type="protein sequence ID" value="KAJ3260341.1"/>
    <property type="molecule type" value="Genomic_DNA"/>
</dbReference>
<evidence type="ECO:0000313" key="4">
    <source>
        <dbReference type="EMBL" id="KAJ3260341.1"/>
    </source>
</evidence>
<dbReference type="Gene3D" id="3.90.190.10">
    <property type="entry name" value="Protein tyrosine phosphatase superfamily"/>
    <property type="match status" value="1"/>
</dbReference>
<evidence type="ECO:0008006" key="6">
    <source>
        <dbReference type="Google" id="ProtNLM"/>
    </source>
</evidence>
<dbReference type="SUPFAM" id="SSF52799">
    <property type="entry name" value="(Phosphotyrosine protein) phosphatases II"/>
    <property type="match status" value="1"/>
</dbReference>
<dbReference type="Gene3D" id="3.30.470.30">
    <property type="entry name" value="DNA ligase/mRNA capping enzyme"/>
    <property type="match status" value="1"/>
</dbReference>
<dbReference type="PROSITE" id="PS50056">
    <property type="entry name" value="TYR_PHOSPHATASE_2"/>
    <property type="match status" value="1"/>
</dbReference>
<dbReference type="Gene3D" id="1.25.40.10">
    <property type="entry name" value="Tetratricopeptide repeat domain"/>
    <property type="match status" value="1"/>
</dbReference>
<dbReference type="PROSITE" id="PS50055">
    <property type="entry name" value="TYR_PHOSPHATASE_PTP"/>
    <property type="match status" value="1"/>
</dbReference>
<dbReference type="PANTHER" id="PTHR43883:SF1">
    <property type="entry name" value="GLUCONOKINASE"/>
    <property type="match status" value="1"/>
</dbReference>
<dbReference type="SUPFAM" id="SSF56091">
    <property type="entry name" value="DNA ligase/mRNA capping enzyme, catalytic domain"/>
    <property type="match status" value="1"/>
</dbReference>
<proteinExistence type="predicted"/>
<feature type="domain" description="Tyrosine-protein phosphatase" evidence="2">
    <location>
        <begin position="353"/>
        <end position="476"/>
    </location>
</feature>
<name>A0AAD5UNR7_9FUNG</name>
<dbReference type="InterPro" id="IPR011990">
    <property type="entry name" value="TPR-like_helical_dom_sf"/>
</dbReference>
<dbReference type="PANTHER" id="PTHR43883">
    <property type="entry name" value="SLR0207 PROTEIN"/>
    <property type="match status" value="1"/>
</dbReference>
<dbReference type="Pfam" id="PF22784">
    <property type="entry name" value="PTP-SAK"/>
    <property type="match status" value="1"/>
</dbReference>
<evidence type="ECO:0000259" key="3">
    <source>
        <dbReference type="PROSITE" id="PS50056"/>
    </source>
</evidence>
<dbReference type="InterPro" id="IPR000242">
    <property type="entry name" value="PTP_cat"/>
</dbReference>
<protein>
    <recommendedName>
        <fullName evidence="6">Tyrosine specific protein phosphatases domain-containing protein</fullName>
    </recommendedName>
</protein>
<dbReference type="InterPro" id="IPR029021">
    <property type="entry name" value="Prot-tyrosine_phosphatase-like"/>
</dbReference>
<organism evidence="4 5">
    <name type="scientific">Boothiomyces macroporosus</name>
    <dbReference type="NCBI Taxonomy" id="261099"/>
    <lineage>
        <taxon>Eukaryota</taxon>
        <taxon>Fungi</taxon>
        <taxon>Fungi incertae sedis</taxon>
        <taxon>Chytridiomycota</taxon>
        <taxon>Chytridiomycota incertae sedis</taxon>
        <taxon>Chytridiomycetes</taxon>
        <taxon>Rhizophydiales</taxon>
        <taxon>Terramycetaceae</taxon>
        <taxon>Boothiomyces</taxon>
    </lineage>
</organism>
<dbReference type="InterPro" id="IPR027417">
    <property type="entry name" value="P-loop_NTPase"/>
</dbReference>
<dbReference type="InterPro" id="IPR057023">
    <property type="entry name" value="PTP-SAK"/>
</dbReference>
<dbReference type="GO" id="GO:0004725">
    <property type="term" value="F:protein tyrosine phosphatase activity"/>
    <property type="evidence" value="ECO:0007669"/>
    <property type="project" value="InterPro"/>
</dbReference>
<accession>A0AAD5UNR7</accession>
<dbReference type="SUPFAM" id="SSF52540">
    <property type="entry name" value="P-loop containing nucleoside triphosphate hydrolases"/>
    <property type="match status" value="1"/>
</dbReference>
<dbReference type="InterPro" id="IPR052732">
    <property type="entry name" value="Cell-binding_unc_protein"/>
</dbReference>
<reference evidence="4" key="1">
    <citation type="submission" date="2020-05" db="EMBL/GenBank/DDBJ databases">
        <title>Phylogenomic resolution of chytrid fungi.</title>
        <authorList>
            <person name="Stajich J.E."/>
            <person name="Amses K."/>
            <person name="Simmons R."/>
            <person name="Seto K."/>
            <person name="Myers J."/>
            <person name="Bonds A."/>
            <person name="Quandt C.A."/>
            <person name="Barry K."/>
            <person name="Liu P."/>
            <person name="Grigoriev I."/>
            <person name="Longcore J.E."/>
            <person name="James T.Y."/>
        </authorList>
    </citation>
    <scope>NUCLEOTIDE SEQUENCE</scope>
    <source>
        <strain evidence="4">PLAUS21</strain>
    </source>
</reference>
<dbReference type="Pfam" id="PF09414">
    <property type="entry name" value="RNA_ligase"/>
    <property type="match status" value="1"/>
</dbReference>
<dbReference type="Gene3D" id="3.40.50.300">
    <property type="entry name" value="P-loop containing nucleotide triphosphate hydrolases"/>
    <property type="match status" value="1"/>
</dbReference>
<dbReference type="SUPFAM" id="SSF48452">
    <property type="entry name" value="TPR-like"/>
    <property type="match status" value="1"/>
</dbReference>
<feature type="domain" description="Tyrosine specific protein phosphatases" evidence="3">
    <location>
        <begin position="377"/>
        <end position="474"/>
    </location>
</feature>
<dbReference type="AlphaFoldDB" id="A0AAD5UNR7"/>
<keyword evidence="1" id="KW-0378">Hydrolase</keyword>
<dbReference type="InterPro" id="IPR021122">
    <property type="entry name" value="RNA_ligase_dom_REL/Rnl2"/>
</dbReference>
<dbReference type="Proteomes" id="UP001210925">
    <property type="component" value="Unassembled WGS sequence"/>
</dbReference>
<comment type="caution">
    <text evidence="4">The sequence shown here is derived from an EMBL/GenBank/DDBJ whole genome shotgun (WGS) entry which is preliminary data.</text>
</comment>
<evidence type="ECO:0000313" key="5">
    <source>
        <dbReference type="Proteomes" id="UP001210925"/>
    </source>
</evidence>
<keyword evidence="5" id="KW-1185">Reference proteome</keyword>